<dbReference type="PANTHER" id="PTHR10290:SF3">
    <property type="entry name" value="DNA TOPOISOMERASE 1"/>
    <property type="match status" value="1"/>
</dbReference>
<feature type="compositionally biased region" description="Basic residues" evidence="9">
    <location>
        <begin position="1"/>
        <end position="10"/>
    </location>
</feature>
<dbReference type="FunFam" id="3.90.15.10:FF:000002">
    <property type="entry name" value="DNA topoisomerase I"/>
    <property type="match status" value="1"/>
</dbReference>
<dbReference type="Pfam" id="PF14370">
    <property type="entry name" value="Topo_C_assoc"/>
    <property type="match status" value="1"/>
</dbReference>
<dbReference type="PANTHER" id="PTHR10290">
    <property type="entry name" value="DNA TOPOISOMERASE I"/>
    <property type="match status" value="1"/>
</dbReference>
<dbReference type="SUPFAM" id="SSF56349">
    <property type="entry name" value="DNA breaking-rejoining enzymes"/>
    <property type="match status" value="1"/>
</dbReference>
<name>A0A1B7TC55_9ASCO</name>
<dbReference type="InterPro" id="IPR013030">
    <property type="entry name" value="DNA_topo_DNA_db_N_dom2"/>
</dbReference>
<dbReference type="InterPro" id="IPR014711">
    <property type="entry name" value="TopoI_cat_a-hlx-sub_euk"/>
</dbReference>
<dbReference type="OrthoDB" id="47179at2759"/>
<evidence type="ECO:0000256" key="9">
    <source>
        <dbReference type="SAM" id="MobiDB-lite"/>
    </source>
</evidence>
<dbReference type="PROSITE" id="PS52038">
    <property type="entry name" value="TOPO_IB_2"/>
    <property type="match status" value="1"/>
</dbReference>
<accession>A0A1B7TC55</accession>
<evidence type="ECO:0000256" key="6">
    <source>
        <dbReference type="PROSITE-ProRule" id="PRU01382"/>
    </source>
</evidence>
<dbReference type="InterPro" id="IPR008336">
    <property type="entry name" value="TopoI_DNA-bd_euk"/>
</dbReference>
<evidence type="ECO:0000256" key="7">
    <source>
        <dbReference type="RuleBase" id="RU365101"/>
    </source>
</evidence>
<dbReference type="InterPro" id="IPR036202">
    <property type="entry name" value="TopoI_DNA-bd_euk_N_sf"/>
</dbReference>
<evidence type="ECO:0000256" key="4">
    <source>
        <dbReference type="ARBA" id="ARBA00023125"/>
    </source>
</evidence>
<comment type="similarity">
    <text evidence="2 6 7">Belongs to the type IB topoisomerase family.</text>
</comment>
<dbReference type="SUPFAM" id="SSF56741">
    <property type="entry name" value="Eukaryotic DNA topoisomerase I, N-terminal DNA-binding fragment"/>
    <property type="match status" value="1"/>
</dbReference>
<proteinExistence type="inferred from homology"/>
<feature type="coiled-coil region" evidence="8">
    <location>
        <begin position="240"/>
        <end position="268"/>
    </location>
</feature>
<feature type="region of interest" description="Disordered" evidence="9">
    <location>
        <begin position="1"/>
        <end position="90"/>
    </location>
</feature>
<dbReference type="GO" id="GO:0003677">
    <property type="term" value="F:DNA binding"/>
    <property type="evidence" value="ECO:0007669"/>
    <property type="project" value="UniProtKB-UniRule"/>
</dbReference>
<keyword evidence="12" id="KW-1185">Reference proteome</keyword>
<keyword evidence="5 6" id="KW-0413">Isomerase</keyword>
<feature type="domain" description="DNA topoisomerase I eukaryotic-type" evidence="10">
    <location>
        <begin position="291"/>
        <end position="745"/>
    </location>
</feature>
<dbReference type="Proteomes" id="UP000092321">
    <property type="component" value="Unassembled WGS sequence"/>
</dbReference>
<dbReference type="Pfam" id="PF02919">
    <property type="entry name" value="Topoisom_I_N"/>
    <property type="match status" value="1"/>
</dbReference>
<dbReference type="InterPro" id="IPR018521">
    <property type="entry name" value="TopoIB_AS"/>
</dbReference>
<dbReference type="GO" id="GO:0005730">
    <property type="term" value="C:nucleolus"/>
    <property type="evidence" value="ECO:0007669"/>
    <property type="project" value="TreeGrafter"/>
</dbReference>
<dbReference type="Gene3D" id="1.10.132.10">
    <property type="match status" value="1"/>
</dbReference>
<dbReference type="InterPro" id="IPR001631">
    <property type="entry name" value="TopoI"/>
</dbReference>
<keyword evidence="3 6" id="KW-0799">Topoisomerase</keyword>
<dbReference type="CDD" id="cd00659">
    <property type="entry name" value="Topo_IB_C"/>
    <property type="match status" value="1"/>
</dbReference>
<evidence type="ECO:0000256" key="1">
    <source>
        <dbReference type="ARBA" id="ARBA00000213"/>
    </source>
</evidence>
<dbReference type="GO" id="GO:0005694">
    <property type="term" value="C:chromosome"/>
    <property type="evidence" value="ECO:0007669"/>
    <property type="project" value="InterPro"/>
</dbReference>
<dbReference type="GO" id="GO:0006260">
    <property type="term" value="P:DNA replication"/>
    <property type="evidence" value="ECO:0007669"/>
    <property type="project" value="TreeGrafter"/>
</dbReference>
<organism evidence="11 12">
    <name type="scientific">Hanseniaspora valbyensis NRRL Y-1626</name>
    <dbReference type="NCBI Taxonomy" id="766949"/>
    <lineage>
        <taxon>Eukaryota</taxon>
        <taxon>Fungi</taxon>
        <taxon>Dikarya</taxon>
        <taxon>Ascomycota</taxon>
        <taxon>Saccharomycotina</taxon>
        <taxon>Saccharomycetes</taxon>
        <taxon>Saccharomycodales</taxon>
        <taxon>Saccharomycodaceae</taxon>
        <taxon>Hanseniaspora</taxon>
    </lineage>
</organism>
<feature type="coiled-coil region" evidence="8">
    <location>
        <begin position="692"/>
        <end position="719"/>
    </location>
</feature>
<dbReference type="InterPro" id="IPR051062">
    <property type="entry name" value="Topoisomerase_IB"/>
</dbReference>
<evidence type="ECO:0000256" key="8">
    <source>
        <dbReference type="SAM" id="Coils"/>
    </source>
</evidence>
<evidence type="ECO:0000259" key="10">
    <source>
        <dbReference type="SMART" id="SM00435"/>
    </source>
</evidence>
<dbReference type="GO" id="GO:0006265">
    <property type="term" value="P:DNA topological change"/>
    <property type="evidence" value="ECO:0007669"/>
    <property type="project" value="UniProtKB-UniRule"/>
</dbReference>
<dbReference type="Gene3D" id="3.90.15.10">
    <property type="entry name" value="Topoisomerase I, Chain A, domain 3"/>
    <property type="match status" value="1"/>
</dbReference>
<feature type="active site" description="O-(3'-phospho-DNA)-tyrosine intermediate" evidence="6">
    <location>
        <position position="731"/>
    </location>
</feature>
<dbReference type="InterPro" id="IPR011010">
    <property type="entry name" value="DNA_brk_join_enz"/>
</dbReference>
<dbReference type="GO" id="GO:0006338">
    <property type="term" value="P:chromatin remodeling"/>
    <property type="evidence" value="ECO:0007669"/>
    <property type="project" value="UniProtKB-ARBA"/>
</dbReference>
<keyword evidence="4 6" id="KW-0238">DNA-binding</keyword>
<dbReference type="FunFam" id="2.170.11.10:FF:000001">
    <property type="entry name" value="DNA topoisomerase I"/>
    <property type="match status" value="1"/>
</dbReference>
<evidence type="ECO:0000256" key="2">
    <source>
        <dbReference type="ARBA" id="ARBA00006645"/>
    </source>
</evidence>
<evidence type="ECO:0000313" key="12">
    <source>
        <dbReference type="Proteomes" id="UP000092321"/>
    </source>
</evidence>
<dbReference type="AlphaFoldDB" id="A0A1B7TC55"/>
<dbReference type="InterPro" id="IPR014727">
    <property type="entry name" value="TopoI_cat_a/b-sub_euk"/>
</dbReference>
<dbReference type="GO" id="GO:0003917">
    <property type="term" value="F:DNA topoisomerase type I (single strand cut, ATP-independent) activity"/>
    <property type="evidence" value="ECO:0007669"/>
    <property type="project" value="UniProtKB-UniRule"/>
</dbReference>
<dbReference type="EMBL" id="LXPE01000020">
    <property type="protein sequence ID" value="OBA26297.1"/>
    <property type="molecule type" value="Genomic_DNA"/>
</dbReference>
<dbReference type="InterPro" id="IPR013499">
    <property type="entry name" value="TopoI_euk"/>
</dbReference>
<gene>
    <name evidence="11" type="ORF">HANVADRAFT_53270</name>
</gene>
<dbReference type="Gene3D" id="1.10.10.41">
    <property type="entry name" value="Yeast DNA topoisomerase - domain 1"/>
    <property type="match status" value="1"/>
</dbReference>
<evidence type="ECO:0000256" key="3">
    <source>
        <dbReference type="ARBA" id="ARBA00023029"/>
    </source>
</evidence>
<comment type="function">
    <text evidence="7">Releases the supercoiling and torsional tension of DNA introduced during the DNA replication and transcription by transiently cleaving and rejoining one strand of the DNA duplex. Introduces a single-strand break via transesterification at the specific target site 5'-[CT]CCTTp site in duplex DNA. The scissile phosphodiester is attacked by the catalytic tyrosine of the enzyme, resulting in the formation of a DNA-(3'-phosphotyrosyl)-enzyme intermediate and the expulsion of a 5'-OH DNA strand. The free DNA strand then undergoes passage around the unbroken strand thus removing DNA supercoils. Finally, in the religation step, the DNA 5'-OH attacks the covalent intermediate to expel the active-site tyrosine and restore the DNA phosphodiester backbone.</text>
</comment>
<dbReference type="EC" id="5.6.2.1" evidence="7"/>
<dbReference type="Gene3D" id="2.170.11.10">
    <property type="entry name" value="DNA Topoisomerase I, domain 2"/>
    <property type="match status" value="1"/>
</dbReference>
<dbReference type="InterPro" id="IPR013500">
    <property type="entry name" value="TopoI_cat_euk"/>
</dbReference>
<dbReference type="PRINTS" id="PR00416">
    <property type="entry name" value="EUTPISMRASEI"/>
</dbReference>
<comment type="catalytic activity">
    <reaction evidence="1 6 7">
        <text>ATP-independent breakage of single-stranded DNA, followed by passage and rejoining.</text>
        <dbReference type="EC" id="5.6.2.1"/>
    </reaction>
</comment>
<dbReference type="Pfam" id="PF01028">
    <property type="entry name" value="Topoisom_I"/>
    <property type="match status" value="1"/>
</dbReference>
<keyword evidence="8" id="KW-0175">Coiled coil</keyword>
<dbReference type="InterPro" id="IPR013034">
    <property type="entry name" value="DNA_topo_DNA_db_N_dom1"/>
</dbReference>
<dbReference type="GO" id="GO:0007059">
    <property type="term" value="P:chromosome segregation"/>
    <property type="evidence" value="ECO:0007669"/>
    <property type="project" value="TreeGrafter"/>
</dbReference>
<reference evidence="12" key="1">
    <citation type="journal article" date="2016" name="Proc. Natl. Acad. Sci. U.S.A.">
        <title>Comparative genomics of biotechnologically important yeasts.</title>
        <authorList>
            <person name="Riley R."/>
            <person name="Haridas S."/>
            <person name="Wolfe K.H."/>
            <person name="Lopes M.R."/>
            <person name="Hittinger C.T."/>
            <person name="Goeker M."/>
            <person name="Salamov A.A."/>
            <person name="Wisecaver J.H."/>
            <person name="Long T.M."/>
            <person name="Calvey C.H."/>
            <person name="Aerts A.L."/>
            <person name="Barry K.W."/>
            <person name="Choi C."/>
            <person name="Clum A."/>
            <person name="Coughlan A.Y."/>
            <person name="Deshpande S."/>
            <person name="Douglass A.P."/>
            <person name="Hanson S.J."/>
            <person name="Klenk H.-P."/>
            <person name="LaButti K.M."/>
            <person name="Lapidus A."/>
            <person name="Lindquist E.A."/>
            <person name="Lipzen A.M."/>
            <person name="Meier-Kolthoff J.P."/>
            <person name="Ohm R.A."/>
            <person name="Otillar R.P."/>
            <person name="Pangilinan J.L."/>
            <person name="Peng Y."/>
            <person name="Rokas A."/>
            <person name="Rosa C.A."/>
            <person name="Scheuner C."/>
            <person name="Sibirny A.A."/>
            <person name="Slot J.C."/>
            <person name="Stielow J.B."/>
            <person name="Sun H."/>
            <person name="Kurtzman C.P."/>
            <person name="Blackwell M."/>
            <person name="Grigoriev I.V."/>
            <person name="Jeffries T.W."/>
        </authorList>
    </citation>
    <scope>NUCLEOTIDE SEQUENCE [LARGE SCALE GENOMIC DNA]</scope>
    <source>
        <strain evidence="12">NRRL Y-1626</strain>
    </source>
</reference>
<sequence>MAVAKVRPRKQSSEKKATTKRTRKQSSSSSNNNDDDDEPLNKKLKSNGKNSTNKNDEVKDEDIPLGQLEKTKSKTKVISPKEEDIENDNELTLSQIKSNIDKSIQIEKVSNSSDNKSLTENEEDSSEYKWWEEDLDDGTEKWQTLEHNGVLFPPAYESLPDLVRLIYDNKPVKLPAQAEEVAGFFGAMINTDHAMNPVFQANFFKDFLAVLKEAGGVLEPKNLKITKFDKCNFQPIFDYYEQKKEEKRQLSRTEKKALKEEKELLEESYKFCYLNGRKEQVGNFRVEPPSLFRGRGKHPKTGSLKRRVYPEDIILNLGKNATVPNPPAGHQWGEIRHDNTVQWLAMWKENIFNSFKYVRFAANSSLKGISDYKKFEKARELKNHIEKIRQDYREKLHSKVTFERQIAVATYLIDVFALRAGGEKGEDEADTVGCCSLRYEHITLTPPNNVTFDFLGKDSIRFYQEVVVDKQVFKSLKLFKKAPKKSGDQLFDRLDPSILNKHLQNYMPGLTAKVFRTYNASKTMQDQLDGMEIKLEQPVQEKILLYNAANREVAILCNHQRSVGKNHETSVQKATDKIEQIIWQKIRFKRALLQLNPKLKKTEGKMFEDIEDLTKEKELEIIKRVTERDLEKFKRKFLNDNEKRKEKNEELLPESQLEEWLDKVNKQKDLYIEELENDGKLSDEFMEKVSKEDKLRDKIHKFEQRIINANLQLKDKEDNSQVSLGTSKINYIDPRLSVVFCKRYNVPIEKVFTKTLRDKFKWAIEGVDDNWRF</sequence>
<dbReference type="PROSITE" id="PS00176">
    <property type="entry name" value="TOPO_IB_1"/>
    <property type="match status" value="1"/>
</dbReference>
<comment type="caution">
    <text evidence="11">The sequence shown here is derived from an EMBL/GenBank/DDBJ whole genome shotgun (WGS) entry which is preliminary data.</text>
</comment>
<dbReference type="SMART" id="SM00435">
    <property type="entry name" value="TOPEUc"/>
    <property type="match status" value="1"/>
</dbReference>
<dbReference type="FunFam" id="1.10.10.41:FF:000001">
    <property type="entry name" value="DNA topoisomerase I"/>
    <property type="match status" value="1"/>
</dbReference>
<dbReference type="InterPro" id="IPR025834">
    <property type="entry name" value="TopoI_C_dom"/>
</dbReference>
<protein>
    <recommendedName>
        <fullName evidence="7">DNA topoisomerase I</fullName>
        <ecNumber evidence="7">5.6.2.1</ecNumber>
    </recommendedName>
    <alternativeName>
        <fullName evidence="7">DNA topoisomerase 1</fullName>
    </alternativeName>
</protein>
<evidence type="ECO:0000313" key="11">
    <source>
        <dbReference type="EMBL" id="OBA26297.1"/>
    </source>
</evidence>
<evidence type="ECO:0000256" key="5">
    <source>
        <dbReference type="ARBA" id="ARBA00023235"/>
    </source>
</evidence>